<dbReference type="PANTHER" id="PTHR21346:SF10">
    <property type="entry name" value="TRANSMEMBRANE PROTEIN"/>
    <property type="match status" value="1"/>
</dbReference>
<dbReference type="EMBL" id="JAYKXP010000008">
    <property type="protein sequence ID" value="KAK7055010.1"/>
    <property type="molecule type" value="Genomic_DNA"/>
</dbReference>
<dbReference type="Pfam" id="PF04930">
    <property type="entry name" value="FUN14"/>
    <property type="match status" value="1"/>
</dbReference>
<evidence type="ECO:0000313" key="8">
    <source>
        <dbReference type="EMBL" id="KAK7055010.1"/>
    </source>
</evidence>
<name>A0AAW0DS73_9AGAR</name>
<feature type="transmembrane region" description="Helical" evidence="7">
    <location>
        <begin position="120"/>
        <end position="138"/>
    </location>
</feature>
<feature type="region of interest" description="Disordered" evidence="6">
    <location>
        <begin position="89"/>
        <end position="113"/>
    </location>
</feature>
<dbReference type="Proteomes" id="UP001383192">
    <property type="component" value="Unassembled WGS sequence"/>
</dbReference>
<evidence type="ECO:0000256" key="6">
    <source>
        <dbReference type="SAM" id="MobiDB-lite"/>
    </source>
</evidence>
<evidence type="ECO:0000256" key="2">
    <source>
        <dbReference type="ARBA" id="ARBA00009160"/>
    </source>
</evidence>
<evidence type="ECO:0000256" key="3">
    <source>
        <dbReference type="ARBA" id="ARBA00022692"/>
    </source>
</evidence>
<dbReference type="AlphaFoldDB" id="A0AAW0DS73"/>
<evidence type="ECO:0000256" key="1">
    <source>
        <dbReference type="ARBA" id="ARBA00004370"/>
    </source>
</evidence>
<gene>
    <name evidence="8" type="ORF">VNI00_003473</name>
</gene>
<keyword evidence="9" id="KW-1185">Reference proteome</keyword>
<evidence type="ECO:0000256" key="7">
    <source>
        <dbReference type="SAM" id="Phobius"/>
    </source>
</evidence>
<keyword evidence="5 7" id="KW-0472">Membrane</keyword>
<evidence type="ECO:0000313" key="9">
    <source>
        <dbReference type="Proteomes" id="UP001383192"/>
    </source>
</evidence>
<dbReference type="GO" id="GO:0016020">
    <property type="term" value="C:membrane"/>
    <property type="evidence" value="ECO:0007669"/>
    <property type="project" value="UniProtKB-SubCell"/>
</dbReference>
<keyword evidence="4 7" id="KW-1133">Transmembrane helix</keyword>
<protein>
    <recommendedName>
        <fullName evidence="10">FUN14 family protein</fullName>
    </recommendedName>
</protein>
<keyword evidence="3 7" id="KW-0812">Transmembrane</keyword>
<comment type="similarity">
    <text evidence="2">Belongs to the FUN14 family.</text>
</comment>
<feature type="transmembrane region" description="Helical" evidence="7">
    <location>
        <begin position="65"/>
        <end position="87"/>
    </location>
</feature>
<feature type="transmembrane region" description="Helical" evidence="7">
    <location>
        <begin position="145"/>
        <end position="161"/>
    </location>
</feature>
<sequence length="227" mass="24182">MTMLKLTRPLPVHGILHHQTFLRSQSLLLNSLGKSTLRTITTTAHPGPAASFAFTRSSGTRFPSLWKAIGLTGIGLGASIALSPTVFCEPTPPPKSEPASSSPPPGVYNSKPPPPPESAVNLYELSFGTVAGICAGVFVKKGAKAIAFFLGGVFVLLQYLGQTSIIRVDWGAVGKRFENLFYTTDANGARKAPTVYSLFSWLVDFLTADFQPRASFLAGLMLGLRIG</sequence>
<evidence type="ECO:0008006" key="10">
    <source>
        <dbReference type="Google" id="ProtNLM"/>
    </source>
</evidence>
<comment type="subcellular location">
    <subcellularLocation>
        <location evidence="1">Membrane</location>
    </subcellularLocation>
</comment>
<dbReference type="InterPro" id="IPR007014">
    <property type="entry name" value="FUN14"/>
</dbReference>
<reference evidence="8 9" key="1">
    <citation type="submission" date="2024-01" db="EMBL/GenBank/DDBJ databases">
        <title>A draft genome for a cacao thread blight-causing isolate of Paramarasmius palmivorus.</title>
        <authorList>
            <person name="Baruah I.K."/>
            <person name="Bukari Y."/>
            <person name="Amoako-Attah I."/>
            <person name="Meinhardt L.W."/>
            <person name="Bailey B.A."/>
            <person name="Cohen S.P."/>
        </authorList>
    </citation>
    <scope>NUCLEOTIDE SEQUENCE [LARGE SCALE GENOMIC DNA]</scope>
    <source>
        <strain evidence="8 9">GH-12</strain>
    </source>
</reference>
<feature type="compositionally biased region" description="Pro residues" evidence="6">
    <location>
        <begin position="90"/>
        <end position="113"/>
    </location>
</feature>
<evidence type="ECO:0000256" key="4">
    <source>
        <dbReference type="ARBA" id="ARBA00022989"/>
    </source>
</evidence>
<proteinExistence type="inferred from homology"/>
<accession>A0AAW0DS73</accession>
<dbReference type="PANTHER" id="PTHR21346">
    <property type="entry name" value="FUN14 DOMAIN CONTAINING"/>
    <property type="match status" value="1"/>
</dbReference>
<evidence type="ECO:0000256" key="5">
    <source>
        <dbReference type="ARBA" id="ARBA00023136"/>
    </source>
</evidence>
<organism evidence="8 9">
    <name type="scientific">Paramarasmius palmivorus</name>
    <dbReference type="NCBI Taxonomy" id="297713"/>
    <lineage>
        <taxon>Eukaryota</taxon>
        <taxon>Fungi</taxon>
        <taxon>Dikarya</taxon>
        <taxon>Basidiomycota</taxon>
        <taxon>Agaricomycotina</taxon>
        <taxon>Agaricomycetes</taxon>
        <taxon>Agaricomycetidae</taxon>
        <taxon>Agaricales</taxon>
        <taxon>Marasmiineae</taxon>
        <taxon>Marasmiaceae</taxon>
        <taxon>Paramarasmius</taxon>
    </lineage>
</organism>
<comment type="caution">
    <text evidence="8">The sequence shown here is derived from an EMBL/GenBank/DDBJ whole genome shotgun (WGS) entry which is preliminary data.</text>
</comment>